<sequence length="541" mass="60196">MLFQWGMRRQQGRMNDNVQQEGPDHSGEASDVPQEPLSAELAVNIDIIRQKTGESNDVVIRRFALGQEWQIKAAIIFVDGLVDEKNVYEFVLTPLLQASFPLALEEKERFQWIEKKLAAVGGVKHISDWGKLFFELFSGATVMLIDGVPFAVSASTKGGEYRSIEEPQTQIAVRGPREGFTESLRTNTAMIRRRIKNPNLWLETMQIGTVTQTDVAIMYIKGIANDEIVKEVRARLRRIQIDSVLESGYIEQLIEDQTFTTFPTTYHTERPDIVAANLLEGRVAVFVEGTPFVLLAPAVFIQFFQAVEDYYARFDIATALRFLRVLIFFLSLVAPAIYIAATTFHQEMIPTQLVIAIAAQREAVPFPGFVEALVMEVTFEILREAGVRLPRAVGQAVSIVGALVIGQAAVEAGFVSSSMVIVVSITAIASFATPSFAIAISARLIRFGLMFLAAMFGFYGIMMGLLVMILHLCGLRSFGVPYMSPLAPFIPSNVGDTLLRVPTWMFRERPRLINQKNIVRQSGEQKPEPPVPSRQEKGDGS</sequence>
<evidence type="ECO:0000313" key="5">
    <source>
        <dbReference type="EMBL" id="KJE25963.1"/>
    </source>
</evidence>
<comment type="similarity">
    <text evidence="1">Belongs to the GerABKA family.</text>
</comment>
<dbReference type="EMBL" id="JYBP01000003">
    <property type="protein sequence ID" value="KJE25963.1"/>
    <property type="molecule type" value="Genomic_DNA"/>
</dbReference>
<reference evidence="5 6" key="1">
    <citation type="submission" date="2015-01" db="EMBL/GenBank/DDBJ databases">
        <authorList>
            <person name="Filippidou S."/>
            <person name="Jeanneret N."/>
            <person name="Russel-Delif L."/>
            <person name="Junier T."/>
            <person name="Wunderlin T."/>
            <person name="Molina V."/>
            <person name="Johnson S.L."/>
            <person name="Davenport K.W."/>
            <person name="Chain P.S."/>
            <person name="Dorador C."/>
            <person name="Junier P."/>
        </authorList>
    </citation>
    <scope>NUCLEOTIDE SEQUENCE [LARGE SCALE GENOMIC DNA]</scope>
    <source>
        <strain evidence="5 6">Et7/4</strain>
    </source>
</reference>
<organism evidence="5 6">
    <name type="scientific">Geobacillus kaustophilus</name>
    <dbReference type="NCBI Taxonomy" id="1462"/>
    <lineage>
        <taxon>Bacteria</taxon>
        <taxon>Bacillati</taxon>
        <taxon>Bacillota</taxon>
        <taxon>Bacilli</taxon>
        <taxon>Bacillales</taxon>
        <taxon>Anoxybacillaceae</taxon>
        <taxon>Geobacillus</taxon>
        <taxon>Geobacillus thermoleovorans group</taxon>
    </lineage>
</organism>
<keyword evidence="4" id="KW-1133">Transmembrane helix</keyword>
<gene>
    <name evidence="5" type="ORF">LG52_1206</name>
</gene>
<dbReference type="AlphaFoldDB" id="A0A0D8BP27"/>
<evidence type="ECO:0000256" key="1">
    <source>
        <dbReference type="ARBA" id="ARBA00005278"/>
    </source>
</evidence>
<evidence type="ECO:0000256" key="2">
    <source>
        <dbReference type="ARBA" id="ARBA00023136"/>
    </source>
</evidence>
<feature type="region of interest" description="Disordered" evidence="3">
    <location>
        <begin position="1"/>
        <end position="33"/>
    </location>
</feature>
<feature type="transmembrane region" description="Helical" evidence="4">
    <location>
        <begin position="316"/>
        <end position="341"/>
    </location>
</feature>
<dbReference type="InterPro" id="IPR050768">
    <property type="entry name" value="UPF0353/GerABKA_families"/>
</dbReference>
<dbReference type="GO" id="GO:0016020">
    <property type="term" value="C:membrane"/>
    <property type="evidence" value="ECO:0007669"/>
    <property type="project" value="InterPro"/>
</dbReference>
<evidence type="ECO:0000256" key="3">
    <source>
        <dbReference type="SAM" id="MobiDB-lite"/>
    </source>
</evidence>
<dbReference type="OrthoDB" id="9772630at2"/>
<protein>
    <submittedName>
        <fullName evidence="5">GerA spore germination family protein</fullName>
    </submittedName>
</protein>
<name>A0A0D8BP27_GEOKU</name>
<feature type="transmembrane region" description="Helical" evidence="4">
    <location>
        <begin position="447"/>
        <end position="472"/>
    </location>
</feature>
<evidence type="ECO:0000313" key="6">
    <source>
        <dbReference type="Proteomes" id="UP000032522"/>
    </source>
</evidence>
<proteinExistence type="inferred from homology"/>
<dbReference type="PIRSF" id="PIRSF005690">
    <property type="entry name" value="GerBA"/>
    <property type="match status" value="1"/>
</dbReference>
<dbReference type="GO" id="GO:0009847">
    <property type="term" value="P:spore germination"/>
    <property type="evidence" value="ECO:0007669"/>
    <property type="project" value="InterPro"/>
</dbReference>
<dbReference type="PANTHER" id="PTHR22550">
    <property type="entry name" value="SPORE GERMINATION PROTEIN"/>
    <property type="match status" value="1"/>
</dbReference>
<dbReference type="InterPro" id="IPR004995">
    <property type="entry name" value="Spore_Ger"/>
</dbReference>
<dbReference type="RefSeq" id="WP_044731298.1">
    <property type="nucleotide sequence ID" value="NZ_JYBP01000003.1"/>
</dbReference>
<comment type="caution">
    <text evidence="5">The sequence shown here is derived from an EMBL/GenBank/DDBJ whole genome shotgun (WGS) entry which is preliminary data.</text>
</comment>
<keyword evidence="4" id="KW-0812">Transmembrane</keyword>
<accession>A0A0D8BP27</accession>
<dbReference type="Proteomes" id="UP000032522">
    <property type="component" value="Unassembled WGS sequence"/>
</dbReference>
<dbReference type="Pfam" id="PF03323">
    <property type="entry name" value="GerA"/>
    <property type="match status" value="1"/>
</dbReference>
<feature type="region of interest" description="Disordered" evidence="3">
    <location>
        <begin position="517"/>
        <end position="541"/>
    </location>
</feature>
<keyword evidence="2 4" id="KW-0472">Membrane</keyword>
<dbReference type="PANTHER" id="PTHR22550:SF5">
    <property type="entry name" value="LEUCINE ZIPPER PROTEIN 4"/>
    <property type="match status" value="1"/>
</dbReference>
<feature type="transmembrane region" description="Helical" evidence="4">
    <location>
        <begin position="416"/>
        <end position="440"/>
    </location>
</feature>
<evidence type="ECO:0000256" key="4">
    <source>
        <dbReference type="SAM" id="Phobius"/>
    </source>
</evidence>
<dbReference type="PATRIC" id="fig|1462.6.peg.1396"/>
<feature type="transmembrane region" description="Helical" evidence="4">
    <location>
        <begin position="283"/>
        <end position="304"/>
    </location>
</feature>